<keyword evidence="1" id="KW-0812">Transmembrane</keyword>
<keyword evidence="3" id="KW-1185">Reference proteome</keyword>
<comment type="caution">
    <text evidence="2">The sequence shown here is derived from an EMBL/GenBank/DDBJ whole genome shotgun (WGS) entry which is preliminary data.</text>
</comment>
<organism evidence="2 3">
    <name type="scientific">Paenibacillus alba</name>
    <dbReference type="NCBI Taxonomy" id="1197127"/>
    <lineage>
        <taxon>Bacteria</taxon>
        <taxon>Bacillati</taxon>
        <taxon>Bacillota</taxon>
        <taxon>Bacilli</taxon>
        <taxon>Bacillales</taxon>
        <taxon>Paenibacillaceae</taxon>
        <taxon>Paenibacillus</taxon>
    </lineage>
</organism>
<accession>A0ABU6G9S8</accession>
<evidence type="ECO:0000313" key="3">
    <source>
        <dbReference type="Proteomes" id="UP001338137"/>
    </source>
</evidence>
<sequence length="154" mass="17678">MSLVLCLIFAWFSIFVFAALPNKLSITTNVLLYMILAIVDINKLTLLSHVLHFFQLSTQIPKFLSVIVHRDLTFSLTLLTFANVYLTTPKSLTKIGISLYSYAFLVGSGQWLRWTGAITYVKWNIFYECLLILLLHVLVYGMGRWLLAIKQKEV</sequence>
<feature type="transmembrane region" description="Helical" evidence="1">
    <location>
        <begin position="92"/>
        <end position="113"/>
    </location>
</feature>
<feature type="transmembrane region" description="Helical" evidence="1">
    <location>
        <begin position="125"/>
        <end position="147"/>
    </location>
</feature>
<protein>
    <submittedName>
        <fullName evidence="2">Uncharacterized protein</fullName>
    </submittedName>
</protein>
<reference evidence="2 3" key="1">
    <citation type="submission" date="2023-03" db="EMBL/GenBank/DDBJ databases">
        <title>Bacillus Genome Sequencing.</title>
        <authorList>
            <person name="Dunlap C."/>
        </authorList>
    </citation>
    <scope>NUCLEOTIDE SEQUENCE [LARGE SCALE GENOMIC DNA]</scope>
    <source>
        <strain evidence="2 3">BD-533</strain>
    </source>
</reference>
<dbReference type="EMBL" id="JARLKY010000065">
    <property type="protein sequence ID" value="MEC0230369.1"/>
    <property type="molecule type" value="Genomic_DNA"/>
</dbReference>
<name>A0ABU6G9S8_9BACL</name>
<evidence type="ECO:0000313" key="2">
    <source>
        <dbReference type="EMBL" id="MEC0230369.1"/>
    </source>
</evidence>
<keyword evidence="1" id="KW-1133">Transmembrane helix</keyword>
<dbReference type="RefSeq" id="WP_173223335.1">
    <property type="nucleotide sequence ID" value="NZ_JABMKZ010000022.1"/>
</dbReference>
<dbReference type="Proteomes" id="UP001338137">
    <property type="component" value="Unassembled WGS sequence"/>
</dbReference>
<feature type="transmembrane region" description="Helical" evidence="1">
    <location>
        <begin position="63"/>
        <end position="86"/>
    </location>
</feature>
<keyword evidence="1" id="KW-0472">Membrane</keyword>
<evidence type="ECO:0000256" key="1">
    <source>
        <dbReference type="SAM" id="Phobius"/>
    </source>
</evidence>
<gene>
    <name evidence="2" type="ORF">P4I72_24865</name>
</gene>
<feature type="transmembrane region" description="Helical" evidence="1">
    <location>
        <begin position="28"/>
        <end position="51"/>
    </location>
</feature>
<proteinExistence type="predicted"/>